<proteinExistence type="predicted"/>
<dbReference type="InterPro" id="IPR028082">
    <property type="entry name" value="Peripla_BP_I"/>
</dbReference>
<keyword evidence="2 3" id="KW-0732">Signal</keyword>
<evidence type="ECO:0000259" key="4">
    <source>
        <dbReference type="Pfam" id="PF13407"/>
    </source>
</evidence>
<name>A0A2I1I5K1_9ACTO</name>
<comment type="caution">
    <text evidence="5">The sequence shown here is derived from an EMBL/GenBank/DDBJ whole genome shotgun (WGS) entry which is preliminary data.</text>
</comment>
<reference evidence="5 6" key="1">
    <citation type="submission" date="2017-12" db="EMBL/GenBank/DDBJ databases">
        <title>Phylogenetic diversity of female urinary microbiome.</title>
        <authorList>
            <person name="Thomas-White K."/>
            <person name="Wolfe A.J."/>
        </authorList>
    </citation>
    <scope>NUCLEOTIDE SEQUENCE [LARGE SCALE GENOMIC DNA]</scope>
    <source>
        <strain evidence="5 6">UMB0250</strain>
    </source>
</reference>
<evidence type="ECO:0000256" key="3">
    <source>
        <dbReference type="SAM" id="SignalP"/>
    </source>
</evidence>
<feature type="domain" description="Periplasmic binding protein" evidence="4">
    <location>
        <begin position="47"/>
        <end position="319"/>
    </location>
</feature>
<dbReference type="RefSeq" id="WP_101627893.1">
    <property type="nucleotide sequence ID" value="NZ_JBCOMK010000052.1"/>
</dbReference>
<dbReference type="GO" id="GO:0030246">
    <property type="term" value="F:carbohydrate binding"/>
    <property type="evidence" value="ECO:0007669"/>
    <property type="project" value="TreeGrafter"/>
</dbReference>
<feature type="signal peptide" evidence="3">
    <location>
        <begin position="1"/>
        <end position="21"/>
    </location>
</feature>
<dbReference type="CDD" id="cd19994">
    <property type="entry name" value="PBP1_ChvE"/>
    <property type="match status" value="1"/>
</dbReference>
<gene>
    <name evidence="5" type="ORF">CYJ25_03880</name>
</gene>
<evidence type="ECO:0000256" key="1">
    <source>
        <dbReference type="ARBA" id="ARBA00004196"/>
    </source>
</evidence>
<dbReference type="PANTHER" id="PTHR30036:SF1">
    <property type="entry name" value="D-XYLOSE-BINDING PERIPLASMIC PROTEIN"/>
    <property type="match status" value="1"/>
</dbReference>
<evidence type="ECO:0000313" key="5">
    <source>
        <dbReference type="EMBL" id="PKY66379.1"/>
    </source>
</evidence>
<evidence type="ECO:0000256" key="2">
    <source>
        <dbReference type="ARBA" id="ARBA00022729"/>
    </source>
</evidence>
<dbReference type="EMBL" id="PKKJ01000003">
    <property type="protein sequence ID" value="PKY66379.1"/>
    <property type="molecule type" value="Genomic_DNA"/>
</dbReference>
<dbReference type="PANTHER" id="PTHR30036">
    <property type="entry name" value="D-XYLOSE-BINDING PERIPLASMIC PROTEIN"/>
    <property type="match status" value="1"/>
</dbReference>
<comment type="subcellular location">
    <subcellularLocation>
        <location evidence="1">Cell envelope</location>
    </subcellularLocation>
</comment>
<dbReference type="SUPFAM" id="SSF53822">
    <property type="entry name" value="Periplasmic binding protein-like I"/>
    <property type="match status" value="1"/>
</dbReference>
<dbReference type="AlphaFoldDB" id="A0A2I1I5K1"/>
<evidence type="ECO:0000313" key="6">
    <source>
        <dbReference type="Proteomes" id="UP000234545"/>
    </source>
</evidence>
<protein>
    <submittedName>
        <fullName evidence="5">Sugar ABC transporter substrate-binding protein</fullName>
    </submittedName>
</protein>
<dbReference type="GO" id="GO:0030288">
    <property type="term" value="C:outer membrane-bounded periplasmic space"/>
    <property type="evidence" value="ECO:0007669"/>
    <property type="project" value="TreeGrafter"/>
</dbReference>
<feature type="chain" id="PRO_5014151632" evidence="3">
    <location>
        <begin position="22"/>
        <end position="375"/>
    </location>
</feature>
<dbReference type="PROSITE" id="PS51257">
    <property type="entry name" value="PROKAR_LIPOPROTEIN"/>
    <property type="match status" value="1"/>
</dbReference>
<sequence length="375" mass="39509">MKTLKSAVAISAAAAMAFSMAACGARDTGSASGDQSGATTSGDKVSVGIAMPQKTSQNWVEAEDMFKASCEEQGIECTIQFANGGVAEQQNQVAAMIENGVQVLVIGAIDGSQLGTQLKAAKDAGIKVIAYDRLLTNTTDLDYYIAYDNFGVGQLQGKALLEGLEANAGESPWDIELFGGSPDDSNSLKFFGGAMDVLQPKIDDGTLVVKSGQTEFTQVATQGWLPKNAQDRMAALLTSTYQGDAVPDGVLSPNDTLGRAIITAVEQAGKPVPVVTGQDSEDESVTWVTQGKQYSTIFKDTRPLVKATVDLAIQLAKGEATPKVDGATLDDSQYESMEGNPVKSFLLTPQIVTKDNAADVYKDDSHRMELVNAAK</sequence>
<dbReference type="Gene3D" id="3.40.50.2300">
    <property type="match status" value="2"/>
</dbReference>
<dbReference type="Pfam" id="PF13407">
    <property type="entry name" value="Peripla_BP_4"/>
    <property type="match status" value="1"/>
</dbReference>
<dbReference type="InterPro" id="IPR050555">
    <property type="entry name" value="Bact_Solute-Bind_Prot2"/>
</dbReference>
<dbReference type="InterPro" id="IPR025997">
    <property type="entry name" value="SBP_2_dom"/>
</dbReference>
<dbReference type="Proteomes" id="UP000234545">
    <property type="component" value="Unassembled WGS sequence"/>
</dbReference>
<dbReference type="OrthoDB" id="9773673at2"/>
<accession>A0A2I1I5K1</accession>
<organism evidence="5 6">
    <name type="scientific">Schaalia turicensis</name>
    <dbReference type="NCBI Taxonomy" id="131111"/>
    <lineage>
        <taxon>Bacteria</taxon>
        <taxon>Bacillati</taxon>
        <taxon>Actinomycetota</taxon>
        <taxon>Actinomycetes</taxon>
        <taxon>Actinomycetales</taxon>
        <taxon>Actinomycetaceae</taxon>
        <taxon>Schaalia</taxon>
    </lineage>
</organism>